<dbReference type="GO" id="GO:0034975">
    <property type="term" value="P:protein folding in endoplasmic reticulum"/>
    <property type="evidence" value="ECO:0007669"/>
    <property type="project" value="TreeGrafter"/>
</dbReference>
<feature type="signal peptide" evidence="12">
    <location>
        <begin position="1"/>
        <end position="18"/>
    </location>
</feature>
<keyword evidence="5 11" id="KW-0812">Transmembrane</keyword>
<feature type="transmembrane region" description="Helical" evidence="11">
    <location>
        <begin position="846"/>
        <end position="866"/>
    </location>
</feature>
<evidence type="ECO:0000256" key="4">
    <source>
        <dbReference type="ARBA" id="ARBA00020824"/>
    </source>
</evidence>
<dbReference type="InterPro" id="IPR026895">
    <property type="entry name" value="EMC1"/>
</dbReference>
<evidence type="ECO:0000256" key="3">
    <source>
        <dbReference type="ARBA" id="ARBA00011276"/>
    </source>
</evidence>
<evidence type="ECO:0000256" key="9">
    <source>
        <dbReference type="ARBA" id="ARBA00023136"/>
    </source>
</evidence>
<evidence type="ECO:0000256" key="2">
    <source>
        <dbReference type="ARBA" id="ARBA00007904"/>
    </source>
</evidence>
<gene>
    <name evidence="15" type="ORF">PNEJI1_002874</name>
</gene>
<comment type="caution">
    <text evidence="15">The sequence shown here is derived from an EMBL/GenBank/DDBJ whole genome shotgun (WGS) entry which is preliminary data.</text>
</comment>
<evidence type="ECO:0000256" key="5">
    <source>
        <dbReference type="ARBA" id="ARBA00022692"/>
    </source>
</evidence>
<dbReference type="Gene3D" id="2.130.10.10">
    <property type="entry name" value="YVTN repeat-like/Quinoprotein amine dehydrogenase"/>
    <property type="match status" value="1"/>
</dbReference>
<dbReference type="InterPro" id="IPR015943">
    <property type="entry name" value="WD40/YVTN_repeat-like_dom_sf"/>
</dbReference>
<feature type="domain" description="EMC1 first beta-propeller" evidence="14">
    <location>
        <begin position="39"/>
        <end position="374"/>
    </location>
</feature>
<comment type="similarity">
    <text evidence="2">Belongs to the EMC1 family.</text>
</comment>
<evidence type="ECO:0000259" key="13">
    <source>
        <dbReference type="Pfam" id="PF07774"/>
    </source>
</evidence>
<dbReference type="Proteomes" id="UP000010422">
    <property type="component" value="Unassembled WGS sequence"/>
</dbReference>
<dbReference type="PANTHER" id="PTHR21573">
    <property type="entry name" value="ER MEMBRANE PROTEIN COMPLEX SUBUNIT 1"/>
    <property type="match status" value="1"/>
</dbReference>
<dbReference type="STRING" id="1209962.L0PHL0"/>
<evidence type="ECO:0000259" key="14">
    <source>
        <dbReference type="Pfam" id="PF25293"/>
    </source>
</evidence>
<organism evidence="16">
    <name type="scientific">Pneumocystis jirovecii</name>
    <name type="common">Human pneumocystis pneumonia agent</name>
    <dbReference type="NCBI Taxonomy" id="42068"/>
    <lineage>
        <taxon>Eukaryota</taxon>
        <taxon>Fungi</taxon>
        <taxon>Dikarya</taxon>
        <taxon>Ascomycota</taxon>
        <taxon>Taphrinomycotina</taxon>
        <taxon>Pneumocystomycetes</taxon>
        <taxon>Pneumocystaceae</taxon>
        <taxon>Pneumocystis</taxon>
    </lineage>
</organism>
<sequence>MRKLKFLYLFITFSLIQAIFENETISFHIPLIGLPLKNFIFFYKPISKDMLIYIATEKNILAAINSKNGNLVWRQEFAENDPINIVKPLNSRIITLSNSSIVRAWNALTGFLIWEKTFLSPFPINKYDINFFENNTTSNRAQIWNYNQKAKTSPLFLSISNSFIYLIESVVLSNIYSFSVSKLNGKTGDIITSNYLSSIPKLEDIIYVGSLPLPIIAWKNSNTNSSIYIHIFDSNITHVINTESSFDFVKFYVPEYSNTTSPSVLLHFTSSPTKKSWASVYLFNSSSSISKLYEISSVSSMSHFFSTNYIDKNNSILNTWNIFQNRSYHSYLEQIVSKILKITDKSVIIKSIIVTHDALIYMVKESSILWTRDESLAYSIHAEFLELPQKQIVLSKNSIKKKQKSLVSTYINRIIRHISELKEIQKYLYLFRKKIIKFSKNTIIIKKNISGKDIFGKILALDSFYSGTILWSNQLGDEFDYKGLWIVKKSKTLNDSPPVIAILGMNFKNMYFWRINGLTGETLSLKKVSNNIKNSFILDHHLIKNFDEKIIVTITNDKKIILLYDTSKNFPISELKNLSNNLYANTTWTINFPSSQFIISTSFKNKNEKIASIGRVLGDRSVLYKYLNPHLLAVLTGDKMDLKLNHYNNVDISKGAKILLAENWIVYQFWVESPTKGYQIVTSELYESKEKNKKNKETNLSSINNVPLPFVISQAYLYPRKIQALTTVLTRHGITSRDIVSYVDSNKVIMIPKKLLDPRRPILINNKMPAESIEEGLIPYQVNLFKDSEIVISHKNEQIYGIKNILSSSTLLESTSIILTYGHDIFFTYVTPSNSFDILNPNFNKIQLLLTIFALIAGLFLLRSMIKTKLLKRRWKIHFPIYIIHSIKKSHTKQKSKNANIVVATPI</sequence>
<dbReference type="InParanoid" id="L0PHL0"/>
<evidence type="ECO:0000313" key="15">
    <source>
        <dbReference type="EMBL" id="CCJ31564.1"/>
    </source>
</evidence>
<keyword evidence="10" id="KW-0325">Glycoprotein</keyword>
<dbReference type="InterPro" id="IPR058545">
    <property type="entry name" value="Beta-prop_EMC1_1st"/>
</dbReference>
<dbReference type="GO" id="GO:0072546">
    <property type="term" value="C:EMC complex"/>
    <property type="evidence" value="ECO:0007669"/>
    <property type="project" value="InterPro"/>
</dbReference>
<keyword evidence="9 11" id="KW-0472">Membrane</keyword>
<reference evidence="15 16" key="1">
    <citation type="journal article" date="2012" name="MBio">
        <title>De novo assembly of the Pneumocystis jirovecii genome from a single bronchoalveolar lavage fluid specimen from a patient.</title>
        <authorList>
            <person name="Cisse O.H."/>
            <person name="Pagni M."/>
            <person name="Hauser P.M."/>
        </authorList>
    </citation>
    <scope>NUCLEOTIDE SEQUENCE [LARGE SCALE GENOMIC DNA]</scope>
    <source>
        <strain evidence="15 16">SE8</strain>
    </source>
</reference>
<feature type="chain" id="PRO_5003947524" description="ER membrane protein complex subunit 1" evidence="12">
    <location>
        <begin position="19"/>
        <end position="907"/>
    </location>
</feature>
<accession>L0PHL0</accession>
<evidence type="ECO:0000256" key="12">
    <source>
        <dbReference type="SAM" id="SignalP"/>
    </source>
</evidence>
<name>L0PHL0_PNEJI</name>
<keyword evidence="7" id="KW-0256">Endoplasmic reticulum</keyword>
<dbReference type="VEuPathDB" id="FungiDB:PNEJI1_002874"/>
<dbReference type="FunCoup" id="L0PHL0">
    <property type="interactions" value="244"/>
</dbReference>
<dbReference type="EMBL" id="CAKM01000346">
    <property type="protein sequence ID" value="CCJ31564.1"/>
    <property type="molecule type" value="Genomic_DNA"/>
</dbReference>
<dbReference type="InterPro" id="IPR011047">
    <property type="entry name" value="Quinoprotein_ADH-like_sf"/>
</dbReference>
<dbReference type="PANTHER" id="PTHR21573:SF0">
    <property type="entry name" value="ER MEMBRANE PROTEIN COMPLEX SUBUNIT 1"/>
    <property type="match status" value="1"/>
</dbReference>
<evidence type="ECO:0000256" key="7">
    <source>
        <dbReference type="ARBA" id="ARBA00022824"/>
    </source>
</evidence>
<evidence type="ECO:0000256" key="10">
    <source>
        <dbReference type="ARBA" id="ARBA00023180"/>
    </source>
</evidence>
<dbReference type="Pfam" id="PF07774">
    <property type="entry name" value="EMC1_C"/>
    <property type="match status" value="1"/>
</dbReference>
<dbReference type="AlphaFoldDB" id="L0PHL0"/>
<evidence type="ECO:0000313" key="16">
    <source>
        <dbReference type="Proteomes" id="UP000010422"/>
    </source>
</evidence>
<comment type="subunit">
    <text evidence="3">Component of the ER membrane protein complex (EMC).</text>
</comment>
<evidence type="ECO:0000256" key="6">
    <source>
        <dbReference type="ARBA" id="ARBA00022729"/>
    </source>
</evidence>
<dbReference type="SMART" id="SM00564">
    <property type="entry name" value="PQQ"/>
    <property type="match status" value="2"/>
</dbReference>
<evidence type="ECO:0000256" key="11">
    <source>
        <dbReference type="SAM" id="Phobius"/>
    </source>
</evidence>
<dbReference type="Pfam" id="PF25293">
    <property type="entry name" value="Beta-prop_EMC1_N"/>
    <property type="match status" value="1"/>
</dbReference>
<dbReference type="SUPFAM" id="SSF50998">
    <property type="entry name" value="Quinoprotein alcohol dehydrogenase-like"/>
    <property type="match status" value="1"/>
</dbReference>
<comment type="subcellular location">
    <subcellularLocation>
        <location evidence="1">Endoplasmic reticulum membrane</location>
        <topology evidence="1">Single-pass type I membrane protein</topology>
    </subcellularLocation>
</comment>
<feature type="domain" description="ER membrane protein complex subunit 1 C-terminal" evidence="13">
    <location>
        <begin position="661"/>
        <end position="875"/>
    </location>
</feature>
<dbReference type="InterPro" id="IPR011678">
    <property type="entry name" value="EMC1_C"/>
</dbReference>
<proteinExistence type="inferred from homology"/>
<evidence type="ECO:0000256" key="8">
    <source>
        <dbReference type="ARBA" id="ARBA00022989"/>
    </source>
</evidence>
<protein>
    <recommendedName>
        <fullName evidence="4">ER membrane protein complex subunit 1</fullName>
    </recommendedName>
</protein>
<keyword evidence="8 11" id="KW-1133">Transmembrane helix</keyword>
<evidence type="ECO:0000256" key="1">
    <source>
        <dbReference type="ARBA" id="ARBA00004115"/>
    </source>
</evidence>
<keyword evidence="6 12" id="KW-0732">Signal</keyword>
<dbReference type="InterPro" id="IPR018391">
    <property type="entry name" value="PQQ_b-propeller_rpt"/>
</dbReference>